<protein>
    <submittedName>
        <fullName evidence="2">Heterokaryon incompatibility protein-domain-containing protein</fullName>
    </submittedName>
</protein>
<reference evidence="2" key="1">
    <citation type="journal article" date="2023" name="Mol. Phylogenet. Evol.">
        <title>Genome-scale phylogeny and comparative genomics of the fungal order Sordariales.</title>
        <authorList>
            <person name="Hensen N."/>
            <person name="Bonometti L."/>
            <person name="Westerberg I."/>
            <person name="Brannstrom I.O."/>
            <person name="Guillou S."/>
            <person name="Cros-Aarteil S."/>
            <person name="Calhoun S."/>
            <person name="Haridas S."/>
            <person name="Kuo A."/>
            <person name="Mondo S."/>
            <person name="Pangilinan J."/>
            <person name="Riley R."/>
            <person name="LaButti K."/>
            <person name="Andreopoulos B."/>
            <person name="Lipzen A."/>
            <person name="Chen C."/>
            <person name="Yan M."/>
            <person name="Daum C."/>
            <person name="Ng V."/>
            <person name="Clum A."/>
            <person name="Steindorff A."/>
            <person name="Ohm R.A."/>
            <person name="Martin F."/>
            <person name="Silar P."/>
            <person name="Natvig D.O."/>
            <person name="Lalanne C."/>
            <person name="Gautier V."/>
            <person name="Ament-Velasquez S.L."/>
            <person name="Kruys A."/>
            <person name="Hutchinson M.I."/>
            <person name="Powell A.J."/>
            <person name="Barry K."/>
            <person name="Miller A.N."/>
            <person name="Grigoriev I.V."/>
            <person name="Debuchy R."/>
            <person name="Gladieux P."/>
            <person name="Hiltunen Thoren M."/>
            <person name="Johannesson H."/>
        </authorList>
    </citation>
    <scope>NUCLEOTIDE SEQUENCE</scope>
    <source>
        <strain evidence="2">CBS 118394</strain>
    </source>
</reference>
<dbReference type="Pfam" id="PF06985">
    <property type="entry name" value="HET"/>
    <property type="match status" value="1"/>
</dbReference>
<evidence type="ECO:0000313" key="2">
    <source>
        <dbReference type="EMBL" id="KAK3313393.1"/>
    </source>
</evidence>
<dbReference type="AlphaFoldDB" id="A0AAE0HV25"/>
<gene>
    <name evidence="2" type="ORF">B0H66DRAFT_350475</name>
</gene>
<proteinExistence type="predicted"/>
<keyword evidence="3" id="KW-1185">Reference proteome</keyword>
<dbReference type="Proteomes" id="UP001283341">
    <property type="component" value="Unassembled WGS sequence"/>
</dbReference>
<dbReference type="PANTHER" id="PTHR24148:SF82">
    <property type="entry name" value="HETEROKARYON INCOMPATIBILITY DOMAIN-CONTAINING PROTEIN"/>
    <property type="match status" value="1"/>
</dbReference>
<evidence type="ECO:0000259" key="1">
    <source>
        <dbReference type="Pfam" id="PF06985"/>
    </source>
</evidence>
<reference evidence="2" key="2">
    <citation type="submission" date="2023-06" db="EMBL/GenBank/DDBJ databases">
        <authorList>
            <consortium name="Lawrence Berkeley National Laboratory"/>
            <person name="Haridas S."/>
            <person name="Hensen N."/>
            <person name="Bonometti L."/>
            <person name="Westerberg I."/>
            <person name="Brannstrom I.O."/>
            <person name="Guillou S."/>
            <person name="Cros-Aarteil S."/>
            <person name="Calhoun S."/>
            <person name="Kuo A."/>
            <person name="Mondo S."/>
            <person name="Pangilinan J."/>
            <person name="Riley R."/>
            <person name="Labutti K."/>
            <person name="Andreopoulos B."/>
            <person name="Lipzen A."/>
            <person name="Chen C."/>
            <person name="Yanf M."/>
            <person name="Daum C."/>
            <person name="Ng V."/>
            <person name="Clum A."/>
            <person name="Steindorff A."/>
            <person name="Ohm R."/>
            <person name="Martin F."/>
            <person name="Silar P."/>
            <person name="Natvig D."/>
            <person name="Lalanne C."/>
            <person name="Gautier V."/>
            <person name="Ament-Velasquez S.L."/>
            <person name="Kruys A."/>
            <person name="Hutchinson M.I."/>
            <person name="Powell A.J."/>
            <person name="Barry K."/>
            <person name="Miller A.N."/>
            <person name="Grigoriev I.V."/>
            <person name="Debuchy R."/>
            <person name="Gladieux P."/>
            <person name="Thoren M.H."/>
            <person name="Johannesson H."/>
        </authorList>
    </citation>
    <scope>NUCLEOTIDE SEQUENCE</scope>
    <source>
        <strain evidence="2">CBS 118394</strain>
    </source>
</reference>
<dbReference type="PANTHER" id="PTHR24148">
    <property type="entry name" value="ANKYRIN REPEAT DOMAIN-CONTAINING PROTEIN 39 HOMOLOG-RELATED"/>
    <property type="match status" value="1"/>
</dbReference>
<dbReference type="InterPro" id="IPR010730">
    <property type="entry name" value="HET"/>
</dbReference>
<dbReference type="EMBL" id="JAUEDM010000007">
    <property type="protein sequence ID" value="KAK3313393.1"/>
    <property type="molecule type" value="Genomic_DNA"/>
</dbReference>
<name>A0AAE0HV25_9PEZI</name>
<evidence type="ECO:0000313" key="3">
    <source>
        <dbReference type="Proteomes" id="UP001283341"/>
    </source>
</evidence>
<sequence length="708" mass="81046">MDSFVGVSPHRPLSPSDPSEIRLVKLFPGELDDQIRCELQHVSLATRPVHDYIALSYTWGDPKVCSRIFLDGAQYPVTANLHSFLRHAQRMLLAVSQKLSPETRQGSGLLVHNIVRQVLQNPEFSHHFPFETDDSETNEIIHRGVARGISYMRQRYDSLGSEETIDGSQDLGLDCCHLYLWIDALCINQQDLGERSQQVSRMKEIYDHAASLFIWLGEPTKYPSDITAALRLIQEMEQLARERFYIFFGDEDEDNFAFDLTEYLNHVTAENFANPRLGAVNQVRLILRHDWFTRAWIIQELASARSDVSAWIGFTQVPWRSFCDFIALACYRMMDSSSPTQKSRFTLDMRNLLRLRRVWNSHQEVQELVATGASSPTADATGRFAHTLKALLQQTSGAFDATDPRDRLYALLGLVGPWEIPDELRPDYQLPIERVFHQYASFLLRYTKDVRILDCGAQRITGAASWVPDWRLVNFFGSTTATKRKPLMVGAPYVEFSPDLDEMAVEGVILGRVEFVVHSTAISRKLEELKSYKDEPEDVALVQEHMRAIMRAFQELKSLCLQRLRGLLLEIFLDKWKEFWRWLCRFEQDAAVIEVVLAVLEGELEFCMDHANRAMTQLLAVETDILYICQNGIAVLESGGIVNIIRIDEPICSGDVICMLKGALRPTVIRPVEKHFTFVGSCWVTSFQLEDPDESFYDGFPAERICLR</sequence>
<organism evidence="2 3">
    <name type="scientific">Apodospora peruviana</name>
    <dbReference type="NCBI Taxonomy" id="516989"/>
    <lineage>
        <taxon>Eukaryota</taxon>
        <taxon>Fungi</taxon>
        <taxon>Dikarya</taxon>
        <taxon>Ascomycota</taxon>
        <taxon>Pezizomycotina</taxon>
        <taxon>Sordariomycetes</taxon>
        <taxon>Sordariomycetidae</taxon>
        <taxon>Sordariales</taxon>
        <taxon>Lasiosphaeriaceae</taxon>
        <taxon>Apodospora</taxon>
    </lineage>
</organism>
<comment type="caution">
    <text evidence="2">The sequence shown here is derived from an EMBL/GenBank/DDBJ whole genome shotgun (WGS) entry which is preliminary data.</text>
</comment>
<feature type="domain" description="Heterokaryon incompatibility" evidence="1">
    <location>
        <begin position="178"/>
        <end position="300"/>
    </location>
</feature>
<accession>A0AAE0HV25</accession>
<dbReference type="InterPro" id="IPR052895">
    <property type="entry name" value="HetReg/Transcr_Mod"/>
</dbReference>